<dbReference type="Pfam" id="PF00486">
    <property type="entry name" value="Trans_reg_C"/>
    <property type="match status" value="1"/>
</dbReference>
<keyword evidence="3" id="KW-0805">Transcription regulation</keyword>
<dbReference type="GO" id="GO:0005829">
    <property type="term" value="C:cytosol"/>
    <property type="evidence" value="ECO:0007669"/>
    <property type="project" value="TreeGrafter"/>
</dbReference>
<evidence type="ECO:0000313" key="7">
    <source>
        <dbReference type="Proteomes" id="UP000256923"/>
    </source>
</evidence>
<dbReference type="SUPFAM" id="SSF46894">
    <property type="entry name" value="C-terminal effector domain of the bipartite response regulators"/>
    <property type="match status" value="1"/>
</dbReference>
<proteinExistence type="predicted"/>
<dbReference type="GO" id="GO:0032993">
    <property type="term" value="C:protein-DNA complex"/>
    <property type="evidence" value="ECO:0007669"/>
    <property type="project" value="TreeGrafter"/>
</dbReference>
<dbReference type="SMART" id="SM00448">
    <property type="entry name" value="REC"/>
    <property type="match status" value="1"/>
</dbReference>
<dbReference type="InterPro" id="IPR036388">
    <property type="entry name" value="WH-like_DNA-bd_sf"/>
</dbReference>
<accession>A0A1V9JQD8</accession>
<keyword evidence="1" id="KW-0597">Phosphoprotein</keyword>
<dbReference type="Gene3D" id="6.10.250.690">
    <property type="match status" value="1"/>
</dbReference>
<evidence type="ECO:0000313" key="6">
    <source>
        <dbReference type="EMBL" id="AZS23983.1"/>
    </source>
</evidence>
<dbReference type="PANTHER" id="PTHR48111:SF22">
    <property type="entry name" value="REGULATOR OF RPOS"/>
    <property type="match status" value="1"/>
</dbReference>
<gene>
    <name evidence="6" type="ORF">DYL72_02160</name>
</gene>
<evidence type="ECO:0000256" key="4">
    <source>
        <dbReference type="ARBA" id="ARBA00023125"/>
    </source>
</evidence>
<dbReference type="Pfam" id="PF00072">
    <property type="entry name" value="Response_reg"/>
    <property type="match status" value="1"/>
</dbReference>
<evidence type="ECO:0000256" key="2">
    <source>
        <dbReference type="ARBA" id="ARBA00023012"/>
    </source>
</evidence>
<dbReference type="InterPro" id="IPR039420">
    <property type="entry name" value="WalR-like"/>
</dbReference>
<dbReference type="GO" id="GO:0000156">
    <property type="term" value="F:phosphorelay response regulator activity"/>
    <property type="evidence" value="ECO:0007669"/>
    <property type="project" value="TreeGrafter"/>
</dbReference>
<dbReference type="PANTHER" id="PTHR48111">
    <property type="entry name" value="REGULATOR OF RPOS"/>
    <property type="match status" value="1"/>
</dbReference>
<sequence length="233" mass="26338">MRILLIEDDARIANFIERGLKAEGHHIQRLNDGQYALETLISGEPDILILDRMLPHTDGLTLCQQIREAGIDVRILMLSALGEVEERVRGLRIGADDYLAKPFHFEELLARLDALQRRHSDSAPMPTLHIADLTLCLSTMTVTRAGQAIELTAKELSILELLMHKPGHIFSRERILANVWGLHQDPLTNVVDVYMRRLRKKIDDPFSSALIKTKRGMGYFLDKNSGEQRTGNG</sequence>
<dbReference type="PROSITE" id="PS51755">
    <property type="entry name" value="OMPR_PHOB"/>
    <property type="match status" value="1"/>
</dbReference>
<dbReference type="InterPro" id="IPR016032">
    <property type="entry name" value="Sig_transdc_resp-reg_C-effctor"/>
</dbReference>
<dbReference type="Gene3D" id="1.10.10.10">
    <property type="entry name" value="Winged helix-like DNA-binding domain superfamily/Winged helix DNA-binding domain"/>
    <property type="match status" value="1"/>
</dbReference>
<keyword evidence="4" id="KW-0238">DNA-binding</keyword>
<evidence type="ECO:0000256" key="5">
    <source>
        <dbReference type="ARBA" id="ARBA00023163"/>
    </source>
</evidence>
<evidence type="ECO:0000256" key="1">
    <source>
        <dbReference type="ARBA" id="ARBA00022553"/>
    </source>
</evidence>
<dbReference type="InterPro" id="IPR001867">
    <property type="entry name" value="OmpR/PhoB-type_DNA-bd"/>
</dbReference>
<keyword evidence="2" id="KW-0902">Two-component regulatory system</keyword>
<name>A0A1V9JQD8_VIBAN</name>
<dbReference type="SMART" id="SM00862">
    <property type="entry name" value="Trans_reg_C"/>
    <property type="match status" value="1"/>
</dbReference>
<dbReference type="Proteomes" id="UP000256923">
    <property type="component" value="Chromosome 1"/>
</dbReference>
<evidence type="ECO:0000256" key="3">
    <source>
        <dbReference type="ARBA" id="ARBA00023015"/>
    </source>
</evidence>
<organism evidence="6 7">
    <name type="scientific">Vibrio anguillarum</name>
    <name type="common">Listonella anguillarum</name>
    <dbReference type="NCBI Taxonomy" id="55601"/>
    <lineage>
        <taxon>Bacteria</taxon>
        <taxon>Pseudomonadati</taxon>
        <taxon>Pseudomonadota</taxon>
        <taxon>Gammaproteobacteria</taxon>
        <taxon>Vibrionales</taxon>
        <taxon>Vibrionaceae</taxon>
        <taxon>Vibrio</taxon>
    </lineage>
</organism>
<dbReference type="FunFam" id="1.10.10.10:FF:000005">
    <property type="entry name" value="Two-component system response regulator"/>
    <property type="match status" value="1"/>
</dbReference>
<dbReference type="EMBL" id="CP034672">
    <property type="protein sequence ID" value="AZS23983.1"/>
    <property type="molecule type" value="Genomic_DNA"/>
</dbReference>
<dbReference type="InterPro" id="IPR001789">
    <property type="entry name" value="Sig_transdc_resp-reg_receiver"/>
</dbReference>
<reference evidence="6 7" key="1">
    <citation type="submission" date="2018-12" db="EMBL/GenBank/DDBJ databases">
        <title>Characterization and Draft Genome of Vibrio anguillarum J360 Marine Pathogen Isolated from an Outbreak in Lumpfish (Cyclopterus lumpus).</title>
        <authorList>
            <person name="Vasquez J.I."/>
            <person name="Cao T."/>
            <person name="Chakraborty S."/>
            <person name="Gnanagobal H."/>
            <person name="Wescot J."/>
            <person name="Boyce D."/>
            <person name="Santander J."/>
        </authorList>
    </citation>
    <scope>NUCLEOTIDE SEQUENCE [LARGE SCALE GENOMIC DNA]</scope>
    <source>
        <strain evidence="6 7">J360</strain>
    </source>
</reference>
<dbReference type="Gene3D" id="3.40.50.2300">
    <property type="match status" value="1"/>
</dbReference>
<keyword evidence="5" id="KW-0804">Transcription</keyword>
<dbReference type="CDD" id="cd00383">
    <property type="entry name" value="trans_reg_C"/>
    <property type="match status" value="1"/>
</dbReference>
<dbReference type="PROSITE" id="PS50110">
    <property type="entry name" value="RESPONSE_REGULATORY"/>
    <property type="match status" value="1"/>
</dbReference>
<dbReference type="AlphaFoldDB" id="A0A1V9JQD8"/>
<dbReference type="RefSeq" id="WP_081245304.1">
    <property type="nucleotide sequence ID" value="NZ_CP022101.1"/>
</dbReference>
<dbReference type="GO" id="GO:0006355">
    <property type="term" value="P:regulation of DNA-templated transcription"/>
    <property type="evidence" value="ECO:0007669"/>
    <property type="project" value="InterPro"/>
</dbReference>
<dbReference type="InterPro" id="IPR011006">
    <property type="entry name" value="CheY-like_superfamily"/>
</dbReference>
<protein>
    <submittedName>
        <fullName evidence="6">Response regulator transcription factor</fullName>
    </submittedName>
</protein>
<dbReference type="SUPFAM" id="SSF52172">
    <property type="entry name" value="CheY-like"/>
    <property type="match status" value="1"/>
</dbReference>
<dbReference type="GO" id="GO:0000976">
    <property type="term" value="F:transcription cis-regulatory region binding"/>
    <property type="evidence" value="ECO:0007669"/>
    <property type="project" value="TreeGrafter"/>
</dbReference>